<dbReference type="EMBL" id="JAVRHN010000010">
    <property type="protein sequence ID" value="MDT0687375.1"/>
    <property type="molecule type" value="Genomic_DNA"/>
</dbReference>
<keyword evidence="6" id="KW-0813">Transport</keyword>
<evidence type="ECO:0000256" key="3">
    <source>
        <dbReference type="ARBA" id="ARBA00022692"/>
    </source>
</evidence>
<dbReference type="PANTHER" id="PTHR30341">
    <property type="entry name" value="SODIUM ION/PROTON ANTIPORTER NHAA-RELATED"/>
    <property type="match status" value="1"/>
</dbReference>
<evidence type="ECO:0000256" key="4">
    <source>
        <dbReference type="ARBA" id="ARBA00022989"/>
    </source>
</evidence>
<evidence type="ECO:0000313" key="7">
    <source>
        <dbReference type="EMBL" id="MDT0687375.1"/>
    </source>
</evidence>
<sequence length="454" mass="49203">MDKEVKKKSTPVSYMRETARKFLDRETSGGLLLILATLVALVLANTDVADIYHHYLSDEIVIGAPEHLEISLSVEEWINDGLMVIFFLVAGLELKREVMVGELSDFKKASMPIFAALGGMLVPAILFFLFNLNMPTVKGWGIPMATDIAYSLGILGLLGKRVPVQLKIFLVALAIADDIGAILVIAIFYSSQIAWMNLLIAGGALLVLAILNRAGIKHLSLYILLGIVLWLAFLDSGIHPTLAGVLFSLTIPIKPKIQNEDYRQRTKSHVQELEKTDLVNTHLLTDKKQQNILETIRSDTKHTHPPLLRLENALTGINAFFIIPVFALANAGVELSLGISEVLSSSLGLGILTGLVLGKVCGITAFSYLGVKMGFAQLPVGLSWRHIIGTGLIAGIGFTMSLFITNLAFADQNLVQVAKISILLASLIAAIAGVLVLRLGKTRSVKQQELGEVV</sequence>
<comment type="similarity">
    <text evidence="6">Belongs to the NhaA Na(+)/H(+) (TC 2.A.33) antiporter family.</text>
</comment>
<name>A0ABU3DUH6_9FLAO</name>
<dbReference type="Proteomes" id="UP001253848">
    <property type="component" value="Unassembled WGS sequence"/>
</dbReference>
<accession>A0ABU3DUH6</accession>
<evidence type="ECO:0000313" key="8">
    <source>
        <dbReference type="Proteomes" id="UP001253848"/>
    </source>
</evidence>
<evidence type="ECO:0000256" key="2">
    <source>
        <dbReference type="ARBA" id="ARBA00022475"/>
    </source>
</evidence>
<keyword evidence="5 6" id="KW-0472">Membrane</keyword>
<keyword evidence="6" id="KW-0406">Ion transport</keyword>
<evidence type="ECO:0000256" key="5">
    <source>
        <dbReference type="ARBA" id="ARBA00023136"/>
    </source>
</evidence>
<feature type="transmembrane region" description="Helical" evidence="6">
    <location>
        <begin position="416"/>
        <end position="437"/>
    </location>
</feature>
<keyword evidence="6" id="KW-0915">Sodium</keyword>
<keyword evidence="8" id="KW-1185">Reference proteome</keyword>
<evidence type="ECO:0000256" key="1">
    <source>
        <dbReference type="ARBA" id="ARBA00004429"/>
    </source>
</evidence>
<proteinExistence type="inferred from homology"/>
<comment type="function">
    <text evidence="6">Na(+)/H(+) antiporter that extrudes sodium in exchange for external protons.</text>
</comment>
<feature type="transmembrane region" description="Helical" evidence="6">
    <location>
        <begin position="114"/>
        <end position="134"/>
    </location>
</feature>
<evidence type="ECO:0000256" key="6">
    <source>
        <dbReference type="HAMAP-Rule" id="MF_01844"/>
    </source>
</evidence>
<comment type="catalytic activity">
    <reaction evidence="6">
        <text>Na(+)(in) + 2 H(+)(out) = Na(+)(out) + 2 H(+)(in)</text>
        <dbReference type="Rhea" id="RHEA:29251"/>
        <dbReference type="ChEBI" id="CHEBI:15378"/>
        <dbReference type="ChEBI" id="CHEBI:29101"/>
    </reaction>
</comment>
<keyword evidence="3 6" id="KW-0812">Transmembrane</keyword>
<comment type="caution">
    <text evidence="7">The sequence shown here is derived from an EMBL/GenBank/DDBJ whole genome shotgun (WGS) entry which is preliminary data.</text>
</comment>
<feature type="transmembrane region" description="Helical" evidence="6">
    <location>
        <begin position="307"/>
        <end position="329"/>
    </location>
</feature>
<organism evidence="7 8">
    <name type="scientific">Autumnicola psychrophila</name>
    <dbReference type="NCBI Taxonomy" id="3075592"/>
    <lineage>
        <taxon>Bacteria</taxon>
        <taxon>Pseudomonadati</taxon>
        <taxon>Bacteroidota</taxon>
        <taxon>Flavobacteriia</taxon>
        <taxon>Flavobacteriales</taxon>
        <taxon>Flavobacteriaceae</taxon>
        <taxon>Autumnicola</taxon>
    </lineage>
</organism>
<protein>
    <recommendedName>
        <fullName evidence="6">Na(+)/H(+) antiporter NhaA</fullName>
    </recommendedName>
    <alternativeName>
        <fullName evidence="6">Sodium/proton antiporter NhaA</fullName>
    </alternativeName>
</protein>
<comment type="caution">
    <text evidence="6">Lacks conserved residue(s) required for the propagation of feature annotation.</text>
</comment>
<feature type="transmembrane region" description="Helical" evidence="6">
    <location>
        <begin position="349"/>
        <end position="371"/>
    </location>
</feature>
<dbReference type="PANTHER" id="PTHR30341:SF0">
    <property type="entry name" value="NA(+)_H(+) ANTIPORTER NHAA"/>
    <property type="match status" value="1"/>
</dbReference>
<feature type="transmembrane region" description="Helical" evidence="6">
    <location>
        <begin position="166"/>
        <end position="188"/>
    </location>
</feature>
<dbReference type="Gene3D" id="1.20.1530.10">
    <property type="entry name" value="Na+/H+ antiporter like domain"/>
    <property type="match status" value="1"/>
</dbReference>
<dbReference type="InterPro" id="IPR023171">
    <property type="entry name" value="Na/H_antiporter_dom_sf"/>
</dbReference>
<feature type="transmembrane region" description="Helical" evidence="6">
    <location>
        <begin position="194"/>
        <end position="211"/>
    </location>
</feature>
<feature type="transmembrane region" description="Helical" evidence="6">
    <location>
        <begin position="140"/>
        <end position="159"/>
    </location>
</feature>
<gene>
    <name evidence="6 7" type="primary">nhaA</name>
    <name evidence="7" type="ORF">RM541_13465</name>
</gene>
<feature type="transmembrane region" description="Helical" evidence="6">
    <location>
        <begin position="383"/>
        <end position="404"/>
    </location>
</feature>
<comment type="subcellular location">
    <subcellularLocation>
        <location evidence="1">Cell inner membrane</location>
        <topology evidence="1">Multi-pass membrane protein</topology>
    </subcellularLocation>
    <subcellularLocation>
        <location evidence="6">Cell membrane</location>
        <topology evidence="6">Multi-pass membrane protein</topology>
    </subcellularLocation>
</comment>
<dbReference type="RefSeq" id="WP_311500661.1">
    <property type="nucleotide sequence ID" value="NZ_JAVRHN010000010.1"/>
</dbReference>
<keyword evidence="4 6" id="KW-1133">Transmembrane helix</keyword>
<dbReference type="Pfam" id="PF06965">
    <property type="entry name" value="Na_H_antiport_1"/>
    <property type="match status" value="1"/>
</dbReference>
<dbReference type="InterPro" id="IPR004670">
    <property type="entry name" value="NhaA"/>
</dbReference>
<keyword evidence="6" id="KW-0739">Sodium transport</keyword>
<dbReference type="NCBIfam" id="TIGR00773">
    <property type="entry name" value="NhaA"/>
    <property type="match status" value="1"/>
</dbReference>
<reference evidence="7 8" key="1">
    <citation type="submission" date="2023-09" db="EMBL/GenBank/DDBJ databases">
        <authorList>
            <person name="Rey-Velasco X."/>
        </authorList>
    </citation>
    <scope>NUCLEOTIDE SEQUENCE [LARGE SCALE GENOMIC DNA]</scope>
    <source>
        <strain evidence="7 8">F225</strain>
    </source>
</reference>
<keyword evidence="6" id="KW-0050">Antiport</keyword>
<keyword evidence="2 6" id="KW-1003">Cell membrane</keyword>
<dbReference type="HAMAP" id="MF_01844">
    <property type="entry name" value="NhaA"/>
    <property type="match status" value="1"/>
</dbReference>